<proteinExistence type="predicted"/>
<sequence>MLIGYMGIARLIIQVQQFEEDKLKDREEFKNKTAKTSGNKSRQQKSNVDRSSFQHKQKGHAPSSTSAPTPRNKCEYNSQNSQKFRAKPVHSQGTMAQGDTKTPACAKVLREEEEEEKRGERRRKFKTHQDRRELLEDFIKGDPCANHDSISAKLLNLKIVMPLRRAVRGRPTRRNVEEQGVCNALEGQPHR</sequence>
<dbReference type="HOGENOM" id="CLU_1423786_0_0_1"/>
<evidence type="ECO:0000313" key="2">
    <source>
        <dbReference type="EnsemblPlants" id="PGSC0003DMT400084962"/>
    </source>
</evidence>
<dbReference type="PaxDb" id="4113-PGSC0003DMT400084962"/>
<feature type="compositionally biased region" description="Polar residues" evidence="1">
    <location>
        <begin position="91"/>
        <end position="100"/>
    </location>
</feature>
<feature type="compositionally biased region" description="Polar residues" evidence="1">
    <location>
        <begin position="62"/>
        <end position="83"/>
    </location>
</feature>
<reference evidence="3" key="1">
    <citation type="journal article" date="2011" name="Nature">
        <title>Genome sequence and analysis of the tuber crop potato.</title>
        <authorList>
            <consortium name="The Potato Genome Sequencing Consortium"/>
        </authorList>
    </citation>
    <scope>NUCLEOTIDE SEQUENCE [LARGE SCALE GENOMIC DNA]</scope>
    <source>
        <strain evidence="3">cv. DM1-3 516 R44</strain>
    </source>
</reference>
<name>M1D8G3_SOLTU</name>
<accession>M1D8G3</accession>
<feature type="region of interest" description="Disordered" evidence="1">
    <location>
        <begin position="29"/>
        <end position="104"/>
    </location>
</feature>
<organism evidence="2 3">
    <name type="scientific">Solanum tuberosum</name>
    <name type="common">Potato</name>
    <dbReference type="NCBI Taxonomy" id="4113"/>
    <lineage>
        <taxon>Eukaryota</taxon>
        <taxon>Viridiplantae</taxon>
        <taxon>Streptophyta</taxon>
        <taxon>Embryophyta</taxon>
        <taxon>Tracheophyta</taxon>
        <taxon>Spermatophyta</taxon>
        <taxon>Magnoliopsida</taxon>
        <taxon>eudicotyledons</taxon>
        <taxon>Gunneridae</taxon>
        <taxon>Pentapetalae</taxon>
        <taxon>asterids</taxon>
        <taxon>lamiids</taxon>
        <taxon>Solanales</taxon>
        <taxon>Solanaceae</taxon>
        <taxon>Solanoideae</taxon>
        <taxon>Solaneae</taxon>
        <taxon>Solanum</taxon>
    </lineage>
</organism>
<evidence type="ECO:0000313" key="3">
    <source>
        <dbReference type="Proteomes" id="UP000011115"/>
    </source>
</evidence>
<feature type="compositionally biased region" description="Polar residues" evidence="1">
    <location>
        <begin position="34"/>
        <end position="51"/>
    </location>
</feature>
<reference evidence="2" key="2">
    <citation type="submission" date="2015-06" db="UniProtKB">
        <authorList>
            <consortium name="EnsemblPlants"/>
        </authorList>
    </citation>
    <scope>IDENTIFICATION</scope>
    <source>
        <strain evidence="2">DM1-3 516 R44</strain>
    </source>
</reference>
<dbReference type="EnsemblPlants" id="PGSC0003DMT400084962">
    <property type="protein sequence ID" value="PGSC0003DMT400084962"/>
    <property type="gene ID" value="PGSC0003DMG400034533"/>
</dbReference>
<dbReference type="AlphaFoldDB" id="M1D8G3"/>
<dbReference type="Proteomes" id="UP000011115">
    <property type="component" value="Unassembled WGS sequence"/>
</dbReference>
<evidence type="ECO:0000256" key="1">
    <source>
        <dbReference type="SAM" id="MobiDB-lite"/>
    </source>
</evidence>
<keyword evidence="3" id="KW-1185">Reference proteome</keyword>
<dbReference type="InParanoid" id="M1D8G3"/>
<dbReference type="Gramene" id="PGSC0003DMT400084962">
    <property type="protein sequence ID" value="PGSC0003DMT400084962"/>
    <property type="gene ID" value="PGSC0003DMG400034533"/>
</dbReference>
<protein>
    <submittedName>
        <fullName evidence="2">Gag-pol polyprotein</fullName>
    </submittedName>
</protein>